<comment type="caution">
    <text evidence="1">The sequence shown here is derived from an EMBL/GenBank/DDBJ whole genome shotgun (WGS) entry which is preliminary data.</text>
</comment>
<protein>
    <submittedName>
        <fullName evidence="1">Uncharacterized protein</fullName>
    </submittedName>
</protein>
<name>A0AAE0E7M3_9ROSI</name>
<evidence type="ECO:0000313" key="2">
    <source>
        <dbReference type="Proteomes" id="UP001281410"/>
    </source>
</evidence>
<keyword evidence="2" id="KW-1185">Reference proteome</keyword>
<gene>
    <name evidence="1" type="ORF">Dsin_012016</name>
</gene>
<evidence type="ECO:0000313" key="1">
    <source>
        <dbReference type="EMBL" id="KAK3218046.1"/>
    </source>
</evidence>
<sequence>MTNVRSWKDTFFFVKGRLLEYYDIAPGQLMPNSWRILISLSVLSEKYNLPFGIGSLLHNHYLKKQVHEKGRYSLILRSNAKQIITDLMTNVRSWKDTFFFVKGLLIDGPFGNGMYAYRGVWNRYELINAESKPKCDDVVSRMQKVLAIPAEERSWKVLMVEGNLKPSTIWIHSTWNMPLTPYPLMKYLVSFVMIRRGIEILYGT</sequence>
<dbReference type="Proteomes" id="UP001281410">
    <property type="component" value="Unassembled WGS sequence"/>
</dbReference>
<proteinExistence type="predicted"/>
<dbReference type="EMBL" id="JANJYJ010000004">
    <property type="protein sequence ID" value="KAK3218046.1"/>
    <property type="molecule type" value="Genomic_DNA"/>
</dbReference>
<accession>A0AAE0E7M3</accession>
<organism evidence="1 2">
    <name type="scientific">Dipteronia sinensis</name>
    <dbReference type="NCBI Taxonomy" id="43782"/>
    <lineage>
        <taxon>Eukaryota</taxon>
        <taxon>Viridiplantae</taxon>
        <taxon>Streptophyta</taxon>
        <taxon>Embryophyta</taxon>
        <taxon>Tracheophyta</taxon>
        <taxon>Spermatophyta</taxon>
        <taxon>Magnoliopsida</taxon>
        <taxon>eudicotyledons</taxon>
        <taxon>Gunneridae</taxon>
        <taxon>Pentapetalae</taxon>
        <taxon>rosids</taxon>
        <taxon>malvids</taxon>
        <taxon>Sapindales</taxon>
        <taxon>Sapindaceae</taxon>
        <taxon>Hippocastanoideae</taxon>
        <taxon>Acereae</taxon>
        <taxon>Dipteronia</taxon>
    </lineage>
</organism>
<dbReference type="AlphaFoldDB" id="A0AAE0E7M3"/>
<reference evidence="1" key="1">
    <citation type="journal article" date="2023" name="Plant J.">
        <title>Genome sequences and population genomics provide insights into the demographic history, inbreeding, and mutation load of two 'living fossil' tree species of Dipteronia.</title>
        <authorList>
            <person name="Feng Y."/>
            <person name="Comes H.P."/>
            <person name="Chen J."/>
            <person name="Zhu S."/>
            <person name="Lu R."/>
            <person name="Zhang X."/>
            <person name="Li P."/>
            <person name="Qiu J."/>
            <person name="Olsen K.M."/>
            <person name="Qiu Y."/>
        </authorList>
    </citation>
    <scope>NUCLEOTIDE SEQUENCE</scope>
    <source>
        <strain evidence="1">NBL</strain>
    </source>
</reference>